<proteinExistence type="inferred from homology"/>
<feature type="compositionally biased region" description="Basic and acidic residues" evidence="4">
    <location>
        <begin position="9"/>
        <end position="27"/>
    </location>
</feature>
<dbReference type="InterPro" id="IPR027799">
    <property type="entry name" value="Rtf2_RING-finger"/>
</dbReference>
<comment type="similarity">
    <text evidence="1">Belongs to the rtf2 family.</text>
</comment>
<evidence type="ECO:0000256" key="1">
    <source>
        <dbReference type="ARBA" id="ARBA00009885"/>
    </source>
</evidence>
<dbReference type="CDD" id="cd16653">
    <property type="entry name" value="RING-like_Rtf2"/>
    <property type="match status" value="1"/>
</dbReference>
<dbReference type="AlphaFoldDB" id="A0AAV0W4Z5"/>
<evidence type="ECO:0000256" key="4">
    <source>
        <dbReference type="SAM" id="MobiDB-lite"/>
    </source>
</evidence>
<dbReference type="GO" id="GO:0005634">
    <property type="term" value="C:nucleus"/>
    <property type="evidence" value="ECO:0007669"/>
    <property type="project" value="TreeGrafter"/>
</dbReference>
<protein>
    <recommendedName>
        <fullName evidence="2">Replication termination factor 2</fullName>
    </recommendedName>
    <alternativeName>
        <fullName evidence="3">Replication termination factor 2 domain-containing protein 1</fullName>
    </alternativeName>
</protein>
<name>A0AAV0W4Z5_9HEMI</name>
<evidence type="ECO:0000313" key="6">
    <source>
        <dbReference type="Proteomes" id="UP001160148"/>
    </source>
</evidence>
<dbReference type="Pfam" id="PF04641">
    <property type="entry name" value="Rtf2"/>
    <property type="match status" value="1"/>
</dbReference>
<evidence type="ECO:0000313" key="5">
    <source>
        <dbReference type="EMBL" id="CAI6350852.1"/>
    </source>
</evidence>
<dbReference type="InterPro" id="IPR006735">
    <property type="entry name" value="Rtf2"/>
</dbReference>
<accession>A0AAV0W4Z5</accession>
<keyword evidence="6" id="KW-1185">Reference proteome</keyword>
<evidence type="ECO:0000256" key="2">
    <source>
        <dbReference type="ARBA" id="ARBA00015157"/>
    </source>
</evidence>
<feature type="region of interest" description="Disordered" evidence="4">
    <location>
        <begin position="247"/>
        <end position="266"/>
    </location>
</feature>
<dbReference type="EMBL" id="CARXXK010000001">
    <property type="protein sequence ID" value="CAI6350852.1"/>
    <property type="molecule type" value="Genomic_DNA"/>
</dbReference>
<organism evidence="5 6">
    <name type="scientific">Macrosiphum euphorbiae</name>
    <name type="common">potato aphid</name>
    <dbReference type="NCBI Taxonomy" id="13131"/>
    <lineage>
        <taxon>Eukaryota</taxon>
        <taxon>Metazoa</taxon>
        <taxon>Ecdysozoa</taxon>
        <taxon>Arthropoda</taxon>
        <taxon>Hexapoda</taxon>
        <taxon>Insecta</taxon>
        <taxon>Pterygota</taxon>
        <taxon>Neoptera</taxon>
        <taxon>Paraneoptera</taxon>
        <taxon>Hemiptera</taxon>
        <taxon>Sternorrhyncha</taxon>
        <taxon>Aphidomorpha</taxon>
        <taxon>Aphidoidea</taxon>
        <taxon>Aphididae</taxon>
        <taxon>Macrosiphini</taxon>
        <taxon>Macrosiphum</taxon>
    </lineage>
</organism>
<evidence type="ECO:0000256" key="3">
    <source>
        <dbReference type="ARBA" id="ARBA00030367"/>
    </source>
</evidence>
<reference evidence="5 6" key="1">
    <citation type="submission" date="2023-01" db="EMBL/GenBank/DDBJ databases">
        <authorList>
            <person name="Whitehead M."/>
        </authorList>
    </citation>
    <scope>NUCLEOTIDE SEQUENCE [LARGE SCALE GENOMIC DNA]</scope>
</reference>
<dbReference type="Proteomes" id="UP001160148">
    <property type="component" value="Unassembled WGS sequence"/>
</dbReference>
<gene>
    <name evidence="5" type="ORF">MEUPH1_LOCUS7267</name>
</gene>
<comment type="caution">
    <text evidence="5">The sequence shown here is derived from an EMBL/GenBank/DDBJ whole genome shotgun (WGS) entry which is preliminary data.</text>
</comment>
<feature type="region of interest" description="Disordered" evidence="4">
    <location>
        <begin position="1"/>
        <end position="27"/>
    </location>
</feature>
<dbReference type="PANTHER" id="PTHR12775:SF0">
    <property type="entry name" value="REPLICATION TERMINATION FACTOR 2"/>
    <property type="match status" value="1"/>
</dbReference>
<feature type="compositionally biased region" description="Low complexity" evidence="4">
    <location>
        <begin position="252"/>
        <end position="263"/>
    </location>
</feature>
<dbReference type="GO" id="GO:0006274">
    <property type="term" value="P:DNA replication termination"/>
    <property type="evidence" value="ECO:0007669"/>
    <property type="project" value="TreeGrafter"/>
</dbReference>
<dbReference type="PANTHER" id="PTHR12775">
    <property type="entry name" value="PROTEIN C20ORF43 HOMOLOG"/>
    <property type="match status" value="1"/>
</dbReference>
<sequence>MGCDGGTIPKRDELVRTKKKPEQKDKSSMQLYRWRNCHLTQGPLRPPIVACGMGLLYSKESVLQHLINKTPFPEASAHIKGLKDIKVLKLTSNPAFNKKAQSVGGYIDDNCSPYVCPLIGLEMNDRSKFCFLWKCGCVVSERGLKLGADNKCVNCVKEYDDDDIVVLNPTGEDIILMKTKLARRKDKIKSEKNSEKNKVKQEVAIKDEPIEDEDVKPIVPSILPIKTENIDIKKEIKKEQIKKEQIKRPITSAAGSSSSVGSGNCRKLEDPVYKKAKLAHSISKDKSATNVYKSLFTSHEDDKNQTRAHWITYNPFYN</sequence>